<keyword evidence="4" id="KW-0092">Biotin</keyword>
<dbReference type="Pfam" id="PF02237">
    <property type="entry name" value="BPL_C"/>
    <property type="match status" value="1"/>
</dbReference>
<dbReference type="PATRIC" id="fig|656366.3.peg.683"/>
<dbReference type="EMBL" id="CP012677">
    <property type="protein sequence ID" value="ALE93938.1"/>
    <property type="molecule type" value="Genomic_DNA"/>
</dbReference>
<keyword evidence="8" id="KW-1185">Reference proteome</keyword>
<dbReference type="Gene3D" id="3.30.930.10">
    <property type="entry name" value="Bira Bifunctional Protein, Domain 2"/>
    <property type="match status" value="1"/>
</dbReference>
<dbReference type="GO" id="GO:0005737">
    <property type="term" value="C:cytoplasm"/>
    <property type="evidence" value="ECO:0007669"/>
    <property type="project" value="TreeGrafter"/>
</dbReference>
<evidence type="ECO:0000256" key="3">
    <source>
        <dbReference type="ARBA" id="ARBA00022840"/>
    </source>
</evidence>
<dbReference type="InterPro" id="IPR004408">
    <property type="entry name" value="Biotin_CoA_COase_ligase"/>
</dbReference>
<dbReference type="SUPFAM" id="SSF50037">
    <property type="entry name" value="C-terminal domain of transcriptional repressors"/>
    <property type="match status" value="1"/>
</dbReference>
<sequence>MENSALDRALTYPLGGFRRVVVLGKTGSTNADLAAHAAEEPARWPDLSVLIADSQSAGKGRLGRTWEVPAGAAMISSVLLRPVDASAHPGVPAFLPTGYGWLSILAGIALCQAVNADAGVPAALKWPNDVLVDGRKLAGILAQVVFPEGDGAGPGPAVVVGAGVNISQEREQLPVERATSLALAGAVMLDRNVLLPAYLNRFARLYQDFVAVGGDALRPLAGGESAHSLASALMATLGTAVRAELPGGEMLYGTAVRLGGDGGLEVKADDGTIHKVSAGDVVHLRRVDGTDVGYA</sequence>
<evidence type="ECO:0000313" key="7">
    <source>
        <dbReference type="EMBL" id="ALE93938.1"/>
    </source>
</evidence>
<evidence type="ECO:0000313" key="8">
    <source>
        <dbReference type="Proteomes" id="UP000062833"/>
    </source>
</evidence>
<reference evidence="8" key="1">
    <citation type="submission" date="2015-09" db="EMBL/GenBank/DDBJ databases">
        <title>Complete genome of Arthrobacter alpinus strain R3.8.</title>
        <authorList>
            <person name="See-Too W.S."/>
            <person name="Chan K.G."/>
        </authorList>
    </citation>
    <scope>NUCLEOTIDE SEQUENCE [LARGE SCALE GENOMIC DNA]</scope>
    <source>
        <strain evidence="8">R3.8</strain>
    </source>
</reference>
<dbReference type="InterPro" id="IPR003142">
    <property type="entry name" value="BPL_C"/>
</dbReference>
<evidence type="ECO:0000259" key="6">
    <source>
        <dbReference type="PROSITE" id="PS51733"/>
    </source>
</evidence>
<dbReference type="GO" id="GO:0004077">
    <property type="term" value="F:biotin--[biotin carboxyl-carrier protein] ligase activity"/>
    <property type="evidence" value="ECO:0007669"/>
    <property type="project" value="UniProtKB-EC"/>
</dbReference>
<keyword evidence="3" id="KW-0067">ATP-binding</keyword>
<keyword evidence="1" id="KW-0436">Ligase</keyword>
<dbReference type="EC" id="6.3.4.15" evidence="5"/>
<gene>
    <name evidence="7" type="ORF">AOC05_03100</name>
</gene>
<dbReference type="Pfam" id="PF03099">
    <property type="entry name" value="BPL_LplA_LipB"/>
    <property type="match status" value="1"/>
</dbReference>
<dbReference type="InterPro" id="IPR045864">
    <property type="entry name" value="aa-tRNA-synth_II/BPL/LPL"/>
</dbReference>
<dbReference type="Proteomes" id="UP000062833">
    <property type="component" value="Chromosome"/>
</dbReference>
<dbReference type="InterPro" id="IPR008988">
    <property type="entry name" value="Transcriptional_repressor_C"/>
</dbReference>
<protein>
    <recommendedName>
        <fullName evidence="5">biotin--[biotin carboxyl-carrier protein] ligase</fullName>
        <ecNumber evidence="5">6.3.4.15</ecNumber>
    </recommendedName>
</protein>
<dbReference type="KEGG" id="aaq:AOC05_03100"/>
<evidence type="ECO:0000256" key="2">
    <source>
        <dbReference type="ARBA" id="ARBA00022741"/>
    </source>
</evidence>
<dbReference type="PROSITE" id="PS51733">
    <property type="entry name" value="BPL_LPL_CATALYTIC"/>
    <property type="match status" value="1"/>
</dbReference>
<dbReference type="CDD" id="cd16442">
    <property type="entry name" value="BPL"/>
    <property type="match status" value="1"/>
</dbReference>
<keyword evidence="2" id="KW-0547">Nucleotide-binding</keyword>
<name>A0A0M4RSC7_9MICC</name>
<organism evidence="7 8">
    <name type="scientific">Arthrobacter alpinus</name>
    <dbReference type="NCBI Taxonomy" id="656366"/>
    <lineage>
        <taxon>Bacteria</taxon>
        <taxon>Bacillati</taxon>
        <taxon>Actinomycetota</taxon>
        <taxon>Actinomycetes</taxon>
        <taxon>Micrococcales</taxon>
        <taxon>Micrococcaceae</taxon>
        <taxon>Arthrobacter</taxon>
    </lineage>
</organism>
<evidence type="ECO:0000256" key="5">
    <source>
        <dbReference type="ARBA" id="ARBA00024227"/>
    </source>
</evidence>
<dbReference type="SUPFAM" id="SSF55681">
    <property type="entry name" value="Class II aaRS and biotin synthetases"/>
    <property type="match status" value="1"/>
</dbReference>
<feature type="domain" description="BPL/LPL catalytic" evidence="6">
    <location>
        <begin position="3"/>
        <end position="210"/>
    </location>
</feature>
<dbReference type="NCBIfam" id="TIGR00121">
    <property type="entry name" value="birA_ligase"/>
    <property type="match status" value="1"/>
</dbReference>
<dbReference type="Gene3D" id="2.30.30.100">
    <property type="match status" value="1"/>
</dbReference>
<dbReference type="PANTHER" id="PTHR12835:SF5">
    <property type="entry name" value="BIOTIN--PROTEIN LIGASE"/>
    <property type="match status" value="1"/>
</dbReference>
<dbReference type="InterPro" id="IPR004143">
    <property type="entry name" value="BPL_LPL_catalytic"/>
</dbReference>
<accession>A0A0M4RSC7</accession>
<evidence type="ECO:0000256" key="4">
    <source>
        <dbReference type="ARBA" id="ARBA00023267"/>
    </source>
</evidence>
<evidence type="ECO:0000256" key="1">
    <source>
        <dbReference type="ARBA" id="ARBA00022598"/>
    </source>
</evidence>
<dbReference type="PANTHER" id="PTHR12835">
    <property type="entry name" value="BIOTIN PROTEIN LIGASE"/>
    <property type="match status" value="1"/>
</dbReference>
<dbReference type="GO" id="GO:0005524">
    <property type="term" value="F:ATP binding"/>
    <property type="evidence" value="ECO:0007669"/>
    <property type="project" value="UniProtKB-KW"/>
</dbReference>
<proteinExistence type="predicted"/>
<dbReference type="AlphaFoldDB" id="A0A0M4RSC7"/>